<evidence type="ECO:0000256" key="9">
    <source>
        <dbReference type="PIRSR" id="PIRSR601613-1"/>
    </source>
</evidence>
<dbReference type="GO" id="GO:0050361">
    <property type="term" value="F:tryptophan 2-monooxygenase activity"/>
    <property type="evidence" value="ECO:0007669"/>
    <property type="project" value="UniProtKB-EC"/>
</dbReference>
<sequence>MDRRDFLIATGTLLLSGCGGGEGDSPASIGPTQRPADGRTGRILVIGAGVAGLAAAKMLKEAGNEVVVLEARDRTGGRLFTNRKWSDAPVDLGASWIHGDDQRNPIAQLARQIGARLTTTGARDAVIFDSDGTKLDASATAQIASLRAAVRGAISQAQAADNDASVRDSAYRGTNYANRSVTDQQRIDFLLNSSIEHEYGGETTSLSTFWYDSGKQFPGNEGLFLDGYGVLVDNLASGLDIRLGHVVNSISYNADTDVTVSTSKGVFAGRRVVVTLPLGVLQSGAVSFSPELPAAKQTAIAKLGMGLLNKCYLRFPYSFWDGGLDWINYVPDRTRYGRWTEWVSFTRPTGQPILLGFNAAAFGREIESWSDSAIVADAMLTLRRMYGRNIPDPIDSMITRWNVDPYARGSYSYNPLGSTPRMRTDLASNVGNRLFFAGEATDSSYFQTVHGAYLSGMRAASEILAL</sequence>
<evidence type="ECO:0000256" key="5">
    <source>
        <dbReference type="ARBA" id="ARBA00017871"/>
    </source>
</evidence>
<dbReference type="PANTHER" id="PTHR10742:SF410">
    <property type="entry name" value="LYSINE-SPECIFIC HISTONE DEMETHYLASE 2"/>
    <property type="match status" value="1"/>
</dbReference>
<feature type="domain" description="Amine oxidase" evidence="10">
    <location>
        <begin position="50"/>
        <end position="464"/>
    </location>
</feature>
<dbReference type="HOGENOM" id="CLU_004498_10_3_4"/>
<geneLocation type="plasmid" evidence="11">
    <name>pRp12D01</name>
</geneLocation>
<name>C6BQA5_RALP1</name>
<gene>
    <name evidence="11" type="ordered locus">Rpic12D_4715</name>
</gene>
<dbReference type="Gene3D" id="3.50.50.60">
    <property type="entry name" value="FAD/NAD(P)-binding domain"/>
    <property type="match status" value="1"/>
</dbReference>
<comment type="cofactor">
    <cofactor evidence="1">
        <name>FAD</name>
        <dbReference type="ChEBI" id="CHEBI:57692"/>
    </cofactor>
</comment>
<proteinExistence type="inferred from homology"/>
<evidence type="ECO:0000256" key="3">
    <source>
        <dbReference type="ARBA" id="ARBA00005833"/>
    </source>
</evidence>
<dbReference type="PANTHER" id="PTHR10742">
    <property type="entry name" value="FLAVIN MONOAMINE OXIDASE"/>
    <property type="match status" value="1"/>
</dbReference>
<reference evidence="11" key="1">
    <citation type="submission" date="2009-06" db="EMBL/GenBank/DDBJ databases">
        <title>Complete sequence plasmid 1 of Ralstonia pickettii 12D.</title>
        <authorList>
            <consortium name="US DOE Joint Genome Institute"/>
            <person name="Lucas S."/>
            <person name="Copeland A."/>
            <person name="Lapidus A."/>
            <person name="Glavina del Rio T."/>
            <person name="Dalin E."/>
            <person name="Tice H."/>
            <person name="Bruce D."/>
            <person name="Goodwin L."/>
            <person name="Pitluck S."/>
            <person name="Sims D."/>
            <person name="Meincke L."/>
            <person name="Brettin T."/>
            <person name="Detter J.C."/>
            <person name="Han C."/>
            <person name="Larimer F."/>
            <person name="Land M."/>
            <person name="Hauser L."/>
            <person name="Kyrpides N."/>
            <person name="Ovchinnikova G."/>
            <person name="Marsh T."/>
            <person name="Richardson P."/>
        </authorList>
    </citation>
    <scope>NUCLEOTIDE SEQUENCE [LARGE SCALE GENOMIC DNA]</scope>
    <source>
        <plasmid evidence="11">12D</plasmid>
        <plasmid evidence="11">pRp12D01</plasmid>
    </source>
</reference>
<protein>
    <recommendedName>
        <fullName evidence="5">Tryptophan 2-monooxygenase</fullName>
        <ecNumber evidence="4">1.13.12.3</ecNumber>
    </recommendedName>
</protein>
<dbReference type="SUPFAM" id="SSF51905">
    <property type="entry name" value="FAD/NAD(P)-binding domain"/>
    <property type="match status" value="1"/>
</dbReference>
<dbReference type="Gene3D" id="3.90.660.10">
    <property type="match status" value="1"/>
</dbReference>
<organism evidence="11">
    <name type="scientific">Ralstonia pickettii (strain 12D)</name>
    <dbReference type="NCBI Taxonomy" id="428406"/>
    <lineage>
        <taxon>Bacteria</taxon>
        <taxon>Pseudomonadati</taxon>
        <taxon>Pseudomonadota</taxon>
        <taxon>Betaproteobacteria</taxon>
        <taxon>Burkholderiales</taxon>
        <taxon>Burkholderiaceae</taxon>
        <taxon>Ralstonia</taxon>
    </lineage>
</organism>
<keyword evidence="7" id="KW-0073">Auxin biosynthesis</keyword>
<evidence type="ECO:0000313" key="11">
    <source>
        <dbReference type="EMBL" id="ACS65952.1"/>
    </source>
</evidence>
<evidence type="ECO:0000256" key="1">
    <source>
        <dbReference type="ARBA" id="ARBA00001974"/>
    </source>
</evidence>
<comment type="catalytic activity">
    <reaction evidence="8">
        <text>L-tryptophan + O2 = indole-3-acetamide + CO2 + H2O</text>
        <dbReference type="Rhea" id="RHEA:16165"/>
        <dbReference type="ChEBI" id="CHEBI:15377"/>
        <dbReference type="ChEBI" id="CHEBI:15379"/>
        <dbReference type="ChEBI" id="CHEBI:16031"/>
        <dbReference type="ChEBI" id="CHEBI:16526"/>
        <dbReference type="ChEBI" id="CHEBI:57912"/>
        <dbReference type="EC" id="1.13.12.3"/>
    </reaction>
</comment>
<dbReference type="InterPro" id="IPR002937">
    <property type="entry name" value="Amino_oxidase"/>
</dbReference>
<dbReference type="GO" id="GO:0009851">
    <property type="term" value="P:auxin biosynthetic process"/>
    <property type="evidence" value="ECO:0007669"/>
    <property type="project" value="UniProtKB-KW"/>
</dbReference>
<evidence type="ECO:0000259" key="10">
    <source>
        <dbReference type="Pfam" id="PF01593"/>
    </source>
</evidence>
<keyword evidence="11" id="KW-0614">Plasmid</keyword>
<evidence type="ECO:0000256" key="7">
    <source>
        <dbReference type="ARBA" id="ARBA00023070"/>
    </source>
</evidence>
<dbReference type="InterPro" id="IPR050281">
    <property type="entry name" value="Flavin_monoamine_oxidase"/>
</dbReference>
<dbReference type="InterPro" id="IPR001613">
    <property type="entry name" value="Flavin_amine_oxidase"/>
</dbReference>
<dbReference type="EMBL" id="CP001646">
    <property type="protein sequence ID" value="ACS65952.1"/>
    <property type="molecule type" value="Genomic_DNA"/>
</dbReference>
<evidence type="ECO:0000256" key="2">
    <source>
        <dbReference type="ARBA" id="ARBA00004814"/>
    </source>
</evidence>
<dbReference type="AlphaFoldDB" id="C6BQA5"/>
<dbReference type="InterPro" id="IPR036188">
    <property type="entry name" value="FAD/NAD-bd_sf"/>
</dbReference>
<dbReference type="SUPFAM" id="SSF54373">
    <property type="entry name" value="FAD-linked reductases, C-terminal domain"/>
    <property type="match status" value="1"/>
</dbReference>
<evidence type="ECO:0000256" key="6">
    <source>
        <dbReference type="ARBA" id="ARBA00023002"/>
    </source>
</evidence>
<comment type="similarity">
    <text evidence="3">Belongs to the tryptophan 2-monooxygenase family.</text>
</comment>
<dbReference type="KEGG" id="rpf:Rpic12D_4715"/>
<evidence type="ECO:0000256" key="4">
    <source>
        <dbReference type="ARBA" id="ARBA00012535"/>
    </source>
</evidence>
<dbReference type="PROSITE" id="PS51257">
    <property type="entry name" value="PROKAR_LIPOPROTEIN"/>
    <property type="match status" value="1"/>
</dbReference>
<comment type="pathway">
    <text evidence="2">Plant hormone metabolism; auxin biosynthesis.</text>
</comment>
<evidence type="ECO:0000256" key="8">
    <source>
        <dbReference type="ARBA" id="ARBA00047321"/>
    </source>
</evidence>
<dbReference type="EC" id="1.13.12.3" evidence="4"/>
<feature type="binding site" evidence="9">
    <location>
        <begin position="70"/>
        <end position="71"/>
    </location>
    <ligand>
        <name>FAD</name>
        <dbReference type="ChEBI" id="CHEBI:57692"/>
    </ligand>
</feature>
<feature type="binding site" evidence="9">
    <location>
        <position position="357"/>
    </location>
    <ligand>
        <name>substrate</name>
    </ligand>
</feature>
<accession>C6BQA5</accession>
<feature type="binding site" evidence="9">
    <location>
        <position position="247"/>
    </location>
    <ligand>
        <name>FAD</name>
        <dbReference type="ChEBI" id="CHEBI:57692"/>
    </ligand>
</feature>
<keyword evidence="6" id="KW-0560">Oxidoreductase</keyword>
<dbReference type="Pfam" id="PF01593">
    <property type="entry name" value="Amino_oxidase"/>
    <property type="match status" value="1"/>
</dbReference>
<dbReference type="PRINTS" id="PR00757">
    <property type="entry name" value="AMINEOXDASEF"/>
</dbReference>